<sequence>MPPTVWCAQHAVRFPFNPGSDEQTCPAGHSIRLEGIAGYCPSCDLQWDVREVEQPETCPYCQTGNVRRYLCHTCQRLTYLPIESADTTCQGCGTPFAQTVLPHACRVLRAEVVTGRQVCPACQESIRQRAPAPTPTTKQSTNGATPAAVPATVPAASEAGAEPTAGTAEDTGGIRLTGPVRVRSLHATYGSRLVRVHFDYNRRRFFRNEKGLFYACGVGAPPTHYHIIPSWSRFGVAGDFVHWFSEIFDCPQPKGGDIWVHAPAVADAEGTLLHKGLLEIDRPPEAVLWPRPQSHHTPVEPEAPARYFPAPVPPLTAGVPVSSVVDVTPATVAQPQPAAMNTRQPAGATVNRQPQPARRRWMLAGLLLLFVAIGVGLAIYFVALAPHRPANPTVNSGNPAPAPPPNQPQATNQTNQQAILVAMEGLTLAFNGQLTETYATYFDRTLRPYGNRREAPARQAVDDLQKLAETYTVTMTHENPQVAVDAQGAQATVTANRLLSGRHRQTGQLVKSTERVTYRFVKRGANWLIAGISHPAVFPSATATPKRTPGTSQR</sequence>
<reference evidence="3 4" key="1">
    <citation type="journal article" date="2012" name="Environ. Microbiol.">
        <title>Complete genome of Candidatus Chloracidobacterium thermophilum, a chlorophyll-based photoheterotroph belonging to the phylum Acidobacteria.</title>
        <authorList>
            <person name="Garcia Costas A.M."/>
            <person name="Liu Z."/>
            <person name="Tomsho L.P."/>
            <person name="Schuster S.C."/>
            <person name="Ward D.M."/>
            <person name="Bryant D.A."/>
        </authorList>
    </citation>
    <scope>NUCLEOTIDE SEQUENCE [LARGE SCALE GENOMIC DNA]</scope>
    <source>
        <strain evidence="3 4">B</strain>
    </source>
</reference>
<dbReference type="Gene3D" id="3.10.450.50">
    <property type="match status" value="1"/>
</dbReference>
<keyword evidence="2" id="KW-1133">Transmembrane helix</keyword>
<feature type="region of interest" description="Disordered" evidence="1">
    <location>
        <begin position="393"/>
        <end position="413"/>
    </location>
</feature>
<keyword evidence="2" id="KW-0812">Transmembrane</keyword>
<accession>G2LIX9</accession>
<evidence type="ECO:0000313" key="4">
    <source>
        <dbReference type="Proteomes" id="UP000006791"/>
    </source>
</evidence>
<feature type="compositionally biased region" description="Low complexity" evidence="1">
    <location>
        <begin position="144"/>
        <end position="173"/>
    </location>
</feature>
<dbReference type="AlphaFoldDB" id="G2LIX9"/>
<evidence type="ECO:0000256" key="1">
    <source>
        <dbReference type="SAM" id="MobiDB-lite"/>
    </source>
</evidence>
<dbReference type="EMBL" id="CP002514">
    <property type="protein sequence ID" value="AEP12747.1"/>
    <property type="molecule type" value="Genomic_DNA"/>
</dbReference>
<keyword evidence="2" id="KW-0472">Membrane</keyword>
<gene>
    <name evidence="3" type="ordered locus">Cabther_A2002</name>
</gene>
<feature type="region of interest" description="Disordered" evidence="1">
    <location>
        <begin position="336"/>
        <end position="355"/>
    </location>
</feature>
<dbReference type="KEGG" id="ctm:Cabther_A2002"/>
<proteinExistence type="predicted"/>
<evidence type="ECO:0000256" key="2">
    <source>
        <dbReference type="SAM" id="Phobius"/>
    </source>
</evidence>
<keyword evidence="4" id="KW-1185">Reference proteome</keyword>
<protein>
    <recommendedName>
        <fullName evidence="5">DUF4440 domain-containing protein</fullName>
    </recommendedName>
</protein>
<organism evidence="3 4">
    <name type="scientific">Chloracidobacterium thermophilum (strain B)</name>
    <dbReference type="NCBI Taxonomy" id="981222"/>
    <lineage>
        <taxon>Bacteria</taxon>
        <taxon>Pseudomonadati</taxon>
        <taxon>Acidobacteriota</taxon>
        <taxon>Terriglobia</taxon>
        <taxon>Terriglobales</taxon>
        <taxon>Acidobacteriaceae</taxon>
        <taxon>Chloracidobacterium</taxon>
    </lineage>
</organism>
<dbReference type="OrthoDB" id="9881251at2"/>
<feature type="region of interest" description="Disordered" evidence="1">
    <location>
        <begin position="130"/>
        <end position="173"/>
    </location>
</feature>
<dbReference type="RefSeq" id="WP_014100484.1">
    <property type="nucleotide sequence ID" value="NC_016024.1"/>
</dbReference>
<name>G2LIX9_CHLTF</name>
<dbReference type="Proteomes" id="UP000006791">
    <property type="component" value="Chromosome 1"/>
</dbReference>
<evidence type="ECO:0008006" key="5">
    <source>
        <dbReference type="Google" id="ProtNLM"/>
    </source>
</evidence>
<evidence type="ECO:0000313" key="3">
    <source>
        <dbReference type="EMBL" id="AEP12747.1"/>
    </source>
</evidence>
<feature type="transmembrane region" description="Helical" evidence="2">
    <location>
        <begin position="361"/>
        <end position="383"/>
    </location>
</feature>
<dbReference type="STRING" id="981222.Cabther_A2002"/>
<dbReference type="HOGENOM" id="CLU_491521_0_0_0"/>